<name>A0ABN2ZQQ8_9ACTN</name>
<evidence type="ECO:0000256" key="2">
    <source>
        <dbReference type="ARBA" id="ARBA00023082"/>
    </source>
</evidence>
<dbReference type="Proteomes" id="UP001422759">
    <property type="component" value="Unassembled WGS sequence"/>
</dbReference>
<dbReference type="InterPro" id="IPR039425">
    <property type="entry name" value="RNA_pol_sigma-70-like"/>
</dbReference>
<reference evidence="5 6" key="1">
    <citation type="journal article" date="2019" name="Int. J. Syst. Evol. Microbiol.">
        <title>The Global Catalogue of Microorganisms (GCM) 10K type strain sequencing project: providing services to taxonomists for standard genome sequencing and annotation.</title>
        <authorList>
            <consortium name="The Broad Institute Genomics Platform"/>
            <consortium name="The Broad Institute Genome Sequencing Center for Infectious Disease"/>
            <person name="Wu L."/>
            <person name="Ma J."/>
        </authorList>
    </citation>
    <scope>NUCLEOTIDE SEQUENCE [LARGE SCALE GENOMIC DNA]</scope>
    <source>
        <strain evidence="5 6">JCM 14560</strain>
    </source>
</reference>
<dbReference type="PANTHER" id="PTHR43133">
    <property type="entry name" value="RNA POLYMERASE ECF-TYPE SIGMA FACTO"/>
    <property type="match status" value="1"/>
</dbReference>
<evidence type="ECO:0000313" key="6">
    <source>
        <dbReference type="Proteomes" id="UP001422759"/>
    </source>
</evidence>
<keyword evidence="1" id="KW-0805">Transcription regulation</keyword>
<evidence type="ECO:0000313" key="5">
    <source>
        <dbReference type="EMBL" id="GAA2146046.1"/>
    </source>
</evidence>
<protein>
    <submittedName>
        <fullName evidence="5">Sigma-70 family RNA polymerase sigma factor</fullName>
    </submittedName>
</protein>
<dbReference type="PANTHER" id="PTHR43133:SF52">
    <property type="entry name" value="ECF RNA POLYMERASE SIGMA FACTOR SIGL"/>
    <property type="match status" value="1"/>
</dbReference>
<dbReference type="InterPro" id="IPR013324">
    <property type="entry name" value="RNA_pol_sigma_r3/r4-like"/>
</dbReference>
<dbReference type="SUPFAM" id="SSF88659">
    <property type="entry name" value="Sigma3 and sigma4 domains of RNA polymerase sigma factors"/>
    <property type="match status" value="1"/>
</dbReference>
<organism evidence="5 6">
    <name type="scientific">Kitasatospora kazusensis</name>
    <dbReference type="NCBI Taxonomy" id="407974"/>
    <lineage>
        <taxon>Bacteria</taxon>
        <taxon>Bacillati</taxon>
        <taxon>Actinomycetota</taxon>
        <taxon>Actinomycetes</taxon>
        <taxon>Kitasatosporales</taxon>
        <taxon>Streptomycetaceae</taxon>
        <taxon>Kitasatospora</taxon>
    </lineage>
</organism>
<keyword evidence="3" id="KW-0238">DNA-binding</keyword>
<evidence type="ECO:0000256" key="4">
    <source>
        <dbReference type="ARBA" id="ARBA00023163"/>
    </source>
</evidence>
<evidence type="ECO:0000256" key="3">
    <source>
        <dbReference type="ARBA" id="ARBA00023125"/>
    </source>
</evidence>
<keyword evidence="6" id="KW-1185">Reference proteome</keyword>
<dbReference type="RefSeq" id="WP_344466024.1">
    <property type="nucleotide sequence ID" value="NZ_BAAANT010000018.1"/>
</dbReference>
<gene>
    <name evidence="5" type="ORF">GCM10009760_35400</name>
</gene>
<dbReference type="InterPro" id="IPR036388">
    <property type="entry name" value="WH-like_DNA-bd_sf"/>
</dbReference>
<keyword evidence="2" id="KW-0731">Sigma factor</keyword>
<accession>A0ABN2ZQQ8</accession>
<dbReference type="Gene3D" id="1.10.10.10">
    <property type="entry name" value="Winged helix-like DNA-binding domain superfamily/Winged helix DNA-binding domain"/>
    <property type="match status" value="1"/>
</dbReference>
<comment type="caution">
    <text evidence="5">The sequence shown here is derived from an EMBL/GenBank/DDBJ whole genome shotgun (WGS) entry which is preliminary data.</text>
</comment>
<evidence type="ECO:0000256" key="1">
    <source>
        <dbReference type="ARBA" id="ARBA00023015"/>
    </source>
</evidence>
<proteinExistence type="predicted"/>
<sequence>MTPCISELRPAFAPLAAALARRHRLDPQDLEQDVWLRVLARAAEGGLPRDLTSWLRALTLQECRPVTRTAPEPLASLPSAEDEVLAAERGRAVRRALARLPGRCPGLLTALAERPDLTYQQLADRLGMPRGSIGPVRSRCLACLRALLNSHRD</sequence>
<dbReference type="EMBL" id="BAAANT010000018">
    <property type="protein sequence ID" value="GAA2146046.1"/>
    <property type="molecule type" value="Genomic_DNA"/>
</dbReference>
<keyword evidence="4" id="KW-0804">Transcription</keyword>